<evidence type="ECO:0000313" key="5">
    <source>
        <dbReference type="Proteomes" id="UP000680304"/>
    </source>
</evidence>
<sequence length="242" mass="25831">MLGRRTFPILDRVEQYSNREGKIDYDEKWTAWAIAAIVSLVLASGASAHVTVWPKEVPKGSYEVFTVRVPSETKGTETVKVELRIPDGYQAGRIQPVPGWSYSLERDANDRITSIVWEAEGKGLADTEFIEFKINGKVADDAVELVWKAYQTYADGSVVEWVGAPDADKPASVTAVVDGAPQADGHGAAPSGAADADKDHAADEAQTAAGGKPDTATLVLSIAALVVAIAALISALARRRRV</sequence>
<proteinExistence type="predicted"/>
<keyword evidence="2" id="KW-0472">Membrane</keyword>
<comment type="caution">
    <text evidence="4">The sequence shown here is derived from an EMBL/GenBank/DDBJ whole genome shotgun (WGS) entry which is preliminary data.</text>
</comment>
<evidence type="ECO:0000256" key="2">
    <source>
        <dbReference type="SAM" id="Phobius"/>
    </source>
</evidence>
<dbReference type="RefSeq" id="WP_213530678.1">
    <property type="nucleotide sequence ID" value="NZ_BOVJ01000166.1"/>
</dbReference>
<accession>A0ABQ4ND22</accession>
<keyword evidence="2" id="KW-1133">Transmembrane helix</keyword>
<dbReference type="Pfam" id="PF07987">
    <property type="entry name" value="DUF1775"/>
    <property type="match status" value="1"/>
</dbReference>
<dbReference type="EMBL" id="BOVJ01000166">
    <property type="protein sequence ID" value="GIQ66119.1"/>
    <property type="molecule type" value="Genomic_DNA"/>
</dbReference>
<dbReference type="CDD" id="cd08545">
    <property type="entry name" value="YcnI_like"/>
    <property type="match status" value="1"/>
</dbReference>
<feature type="domain" description="YncI copper-binding" evidence="3">
    <location>
        <begin position="49"/>
        <end position="170"/>
    </location>
</feature>
<evidence type="ECO:0000256" key="1">
    <source>
        <dbReference type="SAM" id="MobiDB-lite"/>
    </source>
</evidence>
<feature type="region of interest" description="Disordered" evidence="1">
    <location>
        <begin position="180"/>
        <end position="210"/>
    </location>
</feature>
<keyword evidence="2" id="KW-0812">Transmembrane</keyword>
<keyword evidence="5" id="KW-1185">Reference proteome</keyword>
<dbReference type="Proteomes" id="UP000680304">
    <property type="component" value="Unassembled WGS sequence"/>
</dbReference>
<evidence type="ECO:0000259" key="3">
    <source>
        <dbReference type="Pfam" id="PF07987"/>
    </source>
</evidence>
<dbReference type="InterPro" id="IPR038507">
    <property type="entry name" value="YcnI-like_sf"/>
</dbReference>
<dbReference type="InterPro" id="IPR012533">
    <property type="entry name" value="YcnI-copper_dom"/>
</dbReference>
<organism evidence="4 5">
    <name type="scientific">Paenibacillus cisolokensis</name>
    <dbReference type="NCBI Taxonomy" id="1658519"/>
    <lineage>
        <taxon>Bacteria</taxon>
        <taxon>Bacillati</taxon>
        <taxon>Bacillota</taxon>
        <taxon>Bacilli</taxon>
        <taxon>Bacillales</taxon>
        <taxon>Paenibacillaceae</taxon>
        <taxon>Paenibacillus</taxon>
    </lineage>
</organism>
<evidence type="ECO:0000313" key="4">
    <source>
        <dbReference type="EMBL" id="GIQ66119.1"/>
    </source>
</evidence>
<dbReference type="Gene3D" id="2.60.40.2230">
    <property type="entry name" value="Uncharacterised protein YcnI-like PF07987, DUF1775"/>
    <property type="match status" value="1"/>
</dbReference>
<reference evidence="4 5" key="1">
    <citation type="submission" date="2021-04" db="EMBL/GenBank/DDBJ databases">
        <title>Draft genome sequence of Paenibacillus cisolokensis, LC2-13A.</title>
        <authorList>
            <person name="Uke A."/>
            <person name="Chhe C."/>
            <person name="Baramee S."/>
            <person name="Kosugi A."/>
        </authorList>
    </citation>
    <scope>NUCLEOTIDE SEQUENCE [LARGE SCALE GENOMIC DNA]</scope>
    <source>
        <strain evidence="4 5">LC2-13A</strain>
    </source>
</reference>
<feature type="transmembrane region" description="Helical" evidence="2">
    <location>
        <begin position="218"/>
        <end position="237"/>
    </location>
</feature>
<protein>
    <recommendedName>
        <fullName evidence="3">YncI copper-binding domain-containing protein</fullName>
    </recommendedName>
</protein>
<name>A0ABQ4ND22_9BACL</name>
<gene>
    <name evidence="4" type="ORF">PACILC2_46870</name>
</gene>